<feature type="domain" description="EB" evidence="1">
    <location>
        <begin position="228"/>
        <end position="278"/>
    </location>
</feature>
<evidence type="ECO:0000313" key="3">
    <source>
        <dbReference type="Proteomes" id="UP001151699"/>
    </source>
</evidence>
<dbReference type="EMBL" id="WJQU01000003">
    <property type="protein sequence ID" value="KAJ6639904.1"/>
    <property type="molecule type" value="Genomic_DNA"/>
</dbReference>
<dbReference type="Pfam" id="PF01683">
    <property type="entry name" value="EB"/>
    <property type="match status" value="2"/>
</dbReference>
<evidence type="ECO:0000259" key="1">
    <source>
        <dbReference type="Pfam" id="PF01683"/>
    </source>
</evidence>
<proteinExistence type="predicted"/>
<reference evidence="2" key="1">
    <citation type="submission" date="2022-07" db="EMBL/GenBank/DDBJ databases">
        <authorList>
            <person name="Trinca V."/>
            <person name="Uliana J.V.C."/>
            <person name="Torres T.T."/>
            <person name="Ward R.J."/>
            <person name="Monesi N."/>
        </authorList>
    </citation>
    <scope>NUCLEOTIDE SEQUENCE</scope>
    <source>
        <strain evidence="2">HSMRA1968</strain>
        <tissue evidence="2">Whole embryos</tissue>
    </source>
</reference>
<dbReference type="PANTHER" id="PTHR39069">
    <property type="entry name" value="ECDYSONE-INDUCIBLE GENE E1, ISOFORM A"/>
    <property type="match status" value="1"/>
</dbReference>
<sequence>MKVAVKLVALLNRTSNTCKSNSDCPTYAFCEHNSEPTENGLCVCQDGYMIIAQNKQRKCYKVASSINEECIFDEQCMHTLSTEAECFNNFCRCREGTHYVQRDKACYKSVKLGDFCRLTNNCIGDSTICRSGICVCPMETHPRPDHLECINDVQLGQACNSDYECINDNSRCHNVCRCRISHIINRNRTRCLRIVDRLGGACEEDKQCGELVADSVCGHNGTCVCADGFHELNQQCWTSVTHAGICEVDENCSVTPGAVCISGRCDCPQGLSYDKGECSSDGTKTYFNNLLFVLLLILLNFKIVFAT</sequence>
<comment type="caution">
    <text evidence="2">The sequence shown here is derived from an EMBL/GenBank/DDBJ whole genome shotgun (WGS) entry which is preliminary data.</text>
</comment>
<protein>
    <recommendedName>
        <fullName evidence="1">EB domain-containing protein</fullName>
    </recommendedName>
</protein>
<organism evidence="2 3">
    <name type="scientific">Pseudolycoriella hygida</name>
    <dbReference type="NCBI Taxonomy" id="35572"/>
    <lineage>
        <taxon>Eukaryota</taxon>
        <taxon>Metazoa</taxon>
        <taxon>Ecdysozoa</taxon>
        <taxon>Arthropoda</taxon>
        <taxon>Hexapoda</taxon>
        <taxon>Insecta</taxon>
        <taxon>Pterygota</taxon>
        <taxon>Neoptera</taxon>
        <taxon>Endopterygota</taxon>
        <taxon>Diptera</taxon>
        <taxon>Nematocera</taxon>
        <taxon>Sciaroidea</taxon>
        <taxon>Sciaridae</taxon>
        <taxon>Pseudolycoriella</taxon>
    </lineage>
</organism>
<dbReference type="InterPro" id="IPR006149">
    <property type="entry name" value="EB_dom"/>
</dbReference>
<dbReference type="PANTHER" id="PTHR39069:SF9">
    <property type="entry name" value="EB DOMAIN-CONTAINING PROTEIN"/>
    <property type="match status" value="1"/>
</dbReference>
<keyword evidence="3" id="KW-1185">Reference proteome</keyword>
<dbReference type="OrthoDB" id="5912242at2759"/>
<accession>A0A9Q0MYT0</accession>
<name>A0A9Q0MYT0_9DIPT</name>
<feature type="domain" description="EB" evidence="1">
    <location>
        <begin position="99"/>
        <end position="143"/>
    </location>
</feature>
<evidence type="ECO:0000313" key="2">
    <source>
        <dbReference type="EMBL" id="KAJ6639904.1"/>
    </source>
</evidence>
<dbReference type="Proteomes" id="UP001151699">
    <property type="component" value="Chromosome X"/>
</dbReference>
<gene>
    <name evidence="2" type="ORF">Bhyg_12651</name>
</gene>
<dbReference type="AlphaFoldDB" id="A0A9Q0MYT0"/>